<name>A0A9D1ZW42_9FIRM</name>
<keyword evidence="1" id="KW-0805">Transcription regulation</keyword>
<reference evidence="6" key="1">
    <citation type="journal article" date="2021" name="PeerJ">
        <title>Extensive microbial diversity within the chicken gut microbiome revealed by metagenomics and culture.</title>
        <authorList>
            <person name="Gilroy R."/>
            <person name="Ravi A."/>
            <person name="Getino M."/>
            <person name="Pursley I."/>
            <person name="Horton D.L."/>
            <person name="Alikhan N.F."/>
            <person name="Baker D."/>
            <person name="Gharbi K."/>
            <person name="Hall N."/>
            <person name="Watson M."/>
            <person name="Adriaenssens E.M."/>
            <person name="Foster-Nyarko E."/>
            <person name="Jarju S."/>
            <person name="Secka A."/>
            <person name="Antonio M."/>
            <person name="Oren A."/>
            <person name="Chaudhuri R.R."/>
            <person name="La Ragione R."/>
            <person name="Hildebrand F."/>
            <person name="Pallen M.J."/>
        </authorList>
    </citation>
    <scope>NUCLEOTIDE SEQUENCE</scope>
    <source>
        <strain evidence="6">1345</strain>
    </source>
</reference>
<organism evidence="6 7">
    <name type="scientific">Candidatus Borkfalkia excrementigallinarum</name>
    <dbReference type="NCBI Taxonomy" id="2838506"/>
    <lineage>
        <taxon>Bacteria</taxon>
        <taxon>Bacillati</taxon>
        <taxon>Bacillota</taxon>
        <taxon>Clostridia</taxon>
        <taxon>Christensenellales</taxon>
        <taxon>Christensenellaceae</taxon>
        <taxon>Candidatus Borkfalkia</taxon>
    </lineage>
</organism>
<dbReference type="InterPro" id="IPR009057">
    <property type="entry name" value="Homeodomain-like_sf"/>
</dbReference>
<keyword evidence="2" id="KW-0238">DNA-binding</keyword>
<evidence type="ECO:0000256" key="3">
    <source>
        <dbReference type="ARBA" id="ARBA00023163"/>
    </source>
</evidence>
<evidence type="ECO:0000256" key="1">
    <source>
        <dbReference type="ARBA" id="ARBA00023015"/>
    </source>
</evidence>
<dbReference type="PANTHER" id="PTHR43280:SF28">
    <property type="entry name" value="HTH-TYPE TRANSCRIPTIONAL ACTIVATOR RHAS"/>
    <property type="match status" value="1"/>
</dbReference>
<evidence type="ECO:0000256" key="2">
    <source>
        <dbReference type="ARBA" id="ARBA00023125"/>
    </source>
</evidence>
<dbReference type="Gene3D" id="1.10.10.60">
    <property type="entry name" value="Homeodomain-like"/>
    <property type="match status" value="2"/>
</dbReference>
<dbReference type="Proteomes" id="UP000886750">
    <property type="component" value="Unassembled WGS sequence"/>
</dbReference>
<dbReference type="SUPFAM" id="SSF51182">
    <property type="entry name" value="RmlC-like cupins"/>
    <property type="match status" value="1"/>
</dbReference>
<evidence type="ECO:0000259" key="5">
    <source>
        <dbReference type="PROSITE" id="PS01124"/>
    </source>
</evidence>
<feature type="region of interest" description="Disordered" evidence="4">
    <location>
        <begin position="266"/>
        <end position="299"/>
    </location>
</feature>
<accession>A0A9D1ZW42</accession>
<dbReference type="PROSITE" id="PS00041">
    <property type="entry name" value="HTH_ARAC_FAMILY_1"/>
    <property type="match status" value="1"/>
</dbReference>
<proteinExistence type="predicted"/>
<dbReference type="PANTHER" id="PTHR43280">
    <property type="entry name" value="ARAC-FAMILY TRANSCRIPTIONAL REGULATOR"/>
    <property type="match status" value="1"/>
</dbReference>
<dbReference type="InterPro" id="IPR018060">
    <property type="entry name" value="HTH_AraC"/>
</dbReference>
<sequence>MKILGFSAKKSDRLAIANYYAYRYNGFDMKFHSHPNAEIMYNDGGACEIYWKTGGGSKRHSLKKGQFAVLPSQLTHMLYVPQGGRCDILNLELTISSEAGLPCAELEAAGLSFLSGGIVFAEDTASVGSTIKKLHEELGSAQFNAGSGLQTAALLAQLMVMIARVSHRNESESSYIINKAMKYIENEYPNGISSRDVAESMKLHPVYLERQFKKHTGKSMLAHINYLRVERAKQLILNTALPLIDIGAECGFNTRQNFYETFKKHEGCSPSDYRRKKKERTDSSYRQTPYETEQENQPE</sequence>
<dbReference type="GO" id="GO:0003700">
    <property type="term" value="F:DNA-binding transcription factor activity"/>
    <property type="evidence" value="ECO:0007669"/>
    <property type="project" value="InterPro"/>
</dbReference>
<dbReference type="InterPro" id="IPR018062">
    <property type="entry name" value="HTH_AraC-typ_CS"/>
</dbReference>
<reference evidence="6" key="2">
    <citation type="submission" date="2021-04" db="EMBL/GenBank/DDBJ databases">
        <authorList>
            <person name="Gilroy R."/>
        </authorList>
    </citation>
    <scope>NUCLEOTIDE SEQUENCE</scope>
    <source>
        <strain evidence="6">1345</strain>
    </source>
</reference>
<dbReference type="SUPFAM" id="SSF46689">
    <property type="entry name" value="Homeodomain-like"/>
    <property type="match status" value="2"/>
</dbReference>
<feature type="domain" description="HTH araC/xylS-type" evidence="5">
    <location>
        <begin position="178"/>
        <end position="276"/>
    </location>
</feature>
<dbReference type="Pfam" id="PF12833">
    <property type="entry name" value="HTH_18"/>
    <property type="match status" value="1"/>
</dbReference>
<dbReference type="SMART" id="SM00342">
    <property type="entry name" value="HTH_ARAC"/>
    <property type="match status" value="1"/>
</dbReference>
<dbReference type="PROSITE" id="PS01124">
    <property type="entry name" value="HTH_ARAC_FAMILY_2"/>
    <property type="match status" value="1"/>
</dbReference>
<protein>
    <submittedName>
        <fullName evidence="6">AraC family transcriptional regulator</fullName>
    </submittedName>
</protein>
<evidence type="ECO:0000313" key="7">
    <source>
        <dbReference type="Proteomes" id="UP000886750"/>
    </source>
</evidence>
<dbReference type="EMBL" id="DXCQ01000072">
    <property type="protein sequence ID" value="HIY97566.1"/>
    <property type="molecule type" value="Genomic_DNA"/>
</dbReference>
<gene>
    <name evidence="6" type="ORF">H9729_07740</name>
</gene>
<keyword evidence="3" id="KW-0804">Transcription</keyword>
<dbReference type="InterPro" id="IPR014710">
    <property type="entry name" value="RmlC-like_jellyroll"/>
</dbReference>
<evidence type="ECO:0000256" key="4">
    <source>
        <dbReference type="SAM" id="MobiDB-lite"/>
    </source>
</evidence>
<dbReference type="InterPro" id="IPR011051">
    <property type="entry name" value="RmlC_Cupin_sf"/>
</dbReference>
<comment type="caution">
    <text evidence="6">The sequence shown here is derived from an EMBL/GenBank/DDBJ whole genome shotgun (WGS) entry which is preliminary data.</text>
</comment>
<dbReference type="Gene3D" id="2.60.120.10">
    <property type="entry name" value="Jelly Rolls"/>
    <property type="match status" value="1"/>
</dbReference>
<evidence type="ECO:0000313" key="6">
    <source>
        <dbReference type="EMBL" id="HIY97566.1"/>
    </source>
</evidence>
<dbReference type="AlphaFoldDB" id="A0A9D1ZW42"/>
<dbReference type="GO" id="GO:0043565">
    <property type="term" value="F:sequence-specific DNA binding"/>
    <property type="evidence" value="ECO:0007669"/>
    <property type="project" value="InterPro"/>
</dbReference>